<reference evidence="1 2" key="2">
    <citation type="journal article" date="2006" name="J. Microbiol. Methods">
        <title>Genomic flank-sequencing of plasposon insertion sites for rapid identification of functional genes.</title>
        <authorList>
            <person name="Leveau J.H."/>
            <person name="Gerards S."/>
            <person name="Fritsche K."/>
            <person name="Zondag G."/>
            <person name="van Veen J.A."/>
        </authorList>
    </citation>
    <scope>NUCLEOTIDE SEQUENCE [LARGE SCALE GENOMIC DNA]</scope>
    <source>
        <strain evidence="1 2">Ter331</strain>
    </source>
</reference>
<gene>
    <name evidence="1" type="ordered locus">CFU_0602</name>
</gene>
<evidence type="ECO:0000313" key="1">
    <source>
        <dbReference type="EMBL" id="AEK60438.1"/>
    </source>
</evidence>
<reference evidence="1 2" key="1">
    <citation type="journal article" date="2004" name="Environ. Microbiol.">
        <title>Phylogeny-function analysis of (meta)genomic libraries: screening for expression of ribosomal RNA genes by large-insert library fluorescent in situ hybridization (LIL-FISH).</title>
        <authorList>
            <person name="Leveau J.H."/>
            <person name="Gerards S."/>
            <person name="de Boer W."/>
            <person name="van Veen J.A."/>
        </authorList>
    </citation>
    <scope>NUCLEOTIDE SEQUENCE [LARGE SCALE GENOMIC DNA]</scope>
    <source>
        <strain evidence="1 2">Ter331</strain>
    </source>
</reference>
<dbReference type="KEGG" id="cfu:CFU_0602"/>
<dbReference type="Proteomes" id="UP000008392">
    <property type="component" value="Chromosome"/>
</dbReference>
<dbReference type="RefSeq" id="WP_014004593.1">
    <property type="nucleotide sequence ID" value="NC_015856.1"/>
</dbReference>
<dbReference type="AlphaFoldDB" id="G0A8C6"/>
<evidence type="ECO:0000313" key="2">
    <source>
        <dbReference type="Proteomes" id="UP000008392"/>
    </source>
</evidence>
<accession>G0A8C6</accession>
<reference evidence="1 2" key="5">
    <citation type="journal article" date="2011" name="ISME J.">
        <title>Dual transcriptional profiling of a bacterial/fungal confrontation: Collimonas fungivorans versus Aspergillus niger.</title>
        <authorList>
            <person name="Mela F."/>
            <person name="Fritsche K."/>
            <person name="de Boer W."/>
            <person name="van Veen J.A."/>
            <person name="de Graaff L.H."/>
            <person name="van den Berg M."/>
            <person name="Leveau J.H."/>
        </authorList>
    </citation>
    <scope>NUCLEOTIDE SEQUENCE [LARGE SCALE GENOMIC DNA]</scope>
    <source>
        <strain evidence="1 2">Ter331</strain>
    </source>
</reference>
<dbReference type="Gene3D" id="1.10.10.10">
    <property type="entry name" value="Winged helix-like DNA-binding domain superfamily/Winged helix DNA-binding domain"/>
    <property type="match status" value="1"/>
</dbReference>
<dbReference type="Pfam" id="PF12840">
    <property type="entry name" value="HTH_20"/>
    <property type="match status" value="1"/>
</dbReference>
<proteinExistence type="predicted"/>
<reference evidence="1 2" key="3">
    <citation type="journal article" date="2008" name="FEMS Microbiol. Ecol.">
        <title>Identification and characterization of genes underlying chitinolysis in Collimonas fungivorans Ter331.</title>
        <authorList>
            <person name="Fritsche K."/>
            <person name="de Boer W."/>
            <person name="Gerards S."/>
            <person name="van den Berg M."/>
            <person name="van Veen J.A."/>
            <person name="Leveau J.H."/>
        </authorList>
    </citation>
    <scope>NUCLEOTIDE SEQUENCE [LARGE SCALE GENOMIC DNA]</scope>
    <source>
        <strain evidence="1 2">Ter331</strain>
    </source>
</reference>
<reference evidence="1 2" key="4">
    <citation type="journal article" date="2010" name="Environ. Microbiol.">
        <title>The bacterial genus Collimonas: mycophagy, weathering and other adaptive solutions to life in oligotrophic soil environments.</title>
        <authorList>
            <person name="Leveau J.H."/>
            <person name="Uroz S."/>
            <person name="de Boer W."/>
        </authorList>
    </citation>
    <scope>NUCLEOTIDE SEQUENCE [LARGE SCALE GENOMIC DNA]</scope>
    <source>
        <strain evidence="1 2">Ter331</strain>
    </source>
</reference>
<dbReference type="HOGENOM" id="CLU_150493_1_0_4"/>
<organism evidence="1 2">
    <name type="scientific">Collimonas fungivorans (strain Ter331)</name>
    <dbReference type="NCBI Taxonomy" id="1005048"/>
    <lineage>
        <taxon>Bacteria</taxon>
        <taxon>Pseudomonadati</taxon>
        <taxon>Pseudomonadota</taxon>
        <taxon>Betaproteobacteria</taxon>
        <taxon>Burkholderiales</taxon>
        <taxon>Oxalobacteraceae</taxon>
        <taxon>Collimonas</taxon>
    </lineage>
</organism>
<keyword evidence="2" id="KW-1185">Reference proteome</keyword>
<dbReference type="STRING" id="1005048.CFU_0602"/>
<dbReference type="SUPFAM" id="SSF46785">
    <property type="entry name" value="Winged helix' DNA-binding domain"/>
    <property type="match status" value="1"/>
</dbReference>
<protein>
    <submittedName>
        <fullName evidence="1">Uncharacterized protein</fullName>
    </submittedName>
</protein>
<dbReference type="InterPro" id="IPR036390">
    <property type="entry name" value="WH_DNA-bd_sf"/>
</dbReference>
<reference evidence="2" key="6">
    <citation type="submission" date="2011-05" db="EMBL/GenBank/DDBJ databases">
        <title>Complete sequence of Collimonas fungivorans Ter331.</title>
        <authorList>
            <person name="Leveau J.H."/>
        </authorList>
    </citation>
    <scope>NUCLEOTIDE SEQUENCE [LARGE SCALE GENOMIC DNA]</scope>
    <source>
        <strain evidence="2">Ter331</strain>
    </source>
</reference>
<dbReference type="InterPro" id="IPR036388">
    <property type="entry name" value="WH-like_DNA-bd_sf"/>
</dbReference>
<sequence length="98" mass="10525">MMDWDEQLDDAVLAILSALHAETGDERAHSAGPGMSLAKLSKRVEQRMSTLRRHLSALESAEIVSVILNEDGTGRAILTPFGMAIFDALDESQATATA</sequence>
<dbReference type="EMBL" id="CP002745">
    <property type="protein sequence ID" value="AEK60438.1"/>
    <property type="molecule type" value="Genomic_DNA"/>
</dbReference>
<name>G0A8C6_COLFT</name>
<dbReference type="eggNOG" id="COG1321">
    <property type="taxonomic scope" value="Bacteria"/>
</dbReference>